<proteinExistence type="predicted"/>
<dbReference type="EMBL" id="CTRP01000009">
    <property type="protein sequence ID" value="CQR72135.1"/>
    <property type="molecule type" value="Genomic_DNA"/>
</dbReference>
<keyword evidence="2" id="KW-1185">Reference proteome</keyword>
<name>A0A0U1KXZ5_9FIRM</name>
<dbReference type="Proteomes" id="UP000049855">
    <property type="component" value="Unassembled WGS sequence"/>
</dbReference>
<protein>
    <submittedName>
        <fullName evidence="1">Uncharacterized protein</fullName>
    </submittedName>
</protein>
<gene>
    <name evidence="1" type="ORF">SpAn4DRAFT_5024</name>
</gene>
<sequence length="65" mass="7600">MIDEGLPKNQAVISKKRQIGKVSELKALWSNAIDPSEQNREFRLLIDRIVYDRKDDGLRLDVLYK</sequence>
<accession>A0A0U1KXZ5</accession>
<evidence type="ECO:0000313" key="1">
    <source>
        <dbReference type="EMBL" id="CQR72135.1"/>
    </source>
</evidence>
<dbReference type="RefSeq" id="WP_021166778.1">
    <property type="nucleotide sequence ID" value="NZ_CTRP01000009.1"/>
</dbReference>
<dbReference type="AlphaFoldDB" id="A0A0U1KXZ5"/>
<reference evidence="2" key="1">
    <citation type="submission" date="2015-03" db="EMBL/GenBank/DDBJ databases">
        <authorList>
            <person name="Nijsse Bart"/>
        </authorList>
    </citation>
    <scope>NUCLEOTIDE SEQUENCE [LARGE SCALE GENOMIC DNA]</scope>
</reference>
<evidence type="ECO:0000313" key="2">
    <source>
        <dbReference type="Proteomes" id="UP000049855"/>
    </source>
</evidence>
<organism evidence="1 2">
    <name type="scientific">Sporomusa ovata</name>
    <dbReference type="NCBI Taxonomy" id="2378"/>
    <lineage>
        <taxon>Bacteria</taxon>
        <taxon>Bacillati</taxon>
        <taxon>Bacillota</taxon>
        <taxon>Negativicutes</taxon>
        <taxon>Selenomonadales</taxon>
        <taxon>Sporomusaceae</taxon>
        <taxon>Sporomusa</taxon>
    </lineage>
</organism>